<dbReference type="GO" id="GO:0007165">
    <property type="term" value="P:signal transduction"/>
    <property type="evidence" value="ECO:0007669"/>
    <property type="project" value="UniProtKB-KW"/>
</dbReference>
<protein>
    <submittedName>
        <fullName evidence="4">Biofilm dispersion protein BdlA</fullName>
    </submittedName>
</protein>
<name>A0A5C5V2P0_9BACT</name>
<dbReference type="RefSeq" id="WP_146567394.1">
    <property type="nucleotide sequence ID" value="NZ_SIHJ01000003.1"/>
</dbReference>
<evidence type="ECO:0000259" key="3">
    <source>
        <dbReference type="PROSITE" id="PS50113"/>
    </source>
</evidence>
<dbReference type="NCBIfam" id="TIGR00229">
    <property type="entry name" value="sensory_box"/>
    <property type="match status" value="2"/>
</dbReference>
<dbReference type="Proteomes" id="UP000316714">
    <property type="component" value="Unassembled WGS sequence"/>
</dbReference>
<dbReference type="InterPro" id="IPR000014">
    <property type="entry name" value="PAS"/>
</dbReference>
<dbReference type="PROSITE" id="PS50113">
    <property type="entry name" value="PAC"/>
    <property type="match status" value="2"/>
</dbReference>
<evidence type="ECO:0000259" key="2">
    <source>
        <dbReference type="PROSITE" id="PS50111"/>
    </source>
</evidence>
<dbReference type="OrthoDB" id="221239at2"/>
<accession>A0A5C5V2P0</accession>
<dbReference type="Gene3D" id="3.30.450.20">
    <property type="entry name" value="PAS domain"/>
    <property type="match status" value="2"/>
</dbReference>
<dbReference type="InterPro" id="IPR001610">
    <property type="entry name" value="PAC"/>
</dbReference>
<dbReference type="InterPro" id="IPR004089">
    <property type="entry name" value="MCPsignal_dom"/>
</dbReference>
<feature type="domain" description="PAC" evidence="3">
    <location>
        <begin position="94"/>
        <end position="146"/>
    </location>
</feature>
<feature type="domain" description="Methyl-accepting transducer" evidence="2">
    <location>
        <begin position="248"/>
        <end position="447"/>
    </location>
</feature>
<dbReference type="InterPro" id="IPR000700">
    <property type="entry name" value="PAS-assoc_C"/>
</dbReference>
<feature type="domain" description="PAC" evidence="3">
    <location>
        <begin position="214"/>
        <end position="268"/>
    </location>
</feature>
<dbReference type="PROSITE" id="PS50111">
    <property type="entry name" value="CHEMOTAXIS_TRANSDUC_2"/>
    <property type="match status" value="1"/>
</dbReference>
<proteinExistence type="predicted"/>
<dbReference type="Pfam" id="PF00015">
    <property type="entry name" value="MCPsignal"/>
    <property type="match status" value="1"/>
</dbReference>
<dbReference type="SUPFAM" id="SSF58104">
    <property type="entry name" value="Methyl-accepting chemotaxis protein (MCP) signaling domain"/>
    <property type="match status" value="1"/>
</dbReference>
<dbReference type="SMART" id="SM00283">
    <property type="entry name" value="MA"/>
    <property type="match status" value="1"/>
</dbReference>
<dbReference type="PANTHER" id="PTHR24422">
    <property type="entry name" value="CHEMOTAXIS PROTEIN METHYLTRANSFERASE"/>
    <property type="match status" value="1"/>
</dbReference>
<dbReference type="PANTHER" id="PTHR24422:SF10">
    <property type="entry name" value="CHEMOTAXIS PROTEIN METHYLTRANSFERASE 2"/>
    <property type="match status" value="1"/>
</dbReference>
<evidence type="ECO:0000313" key="5">
    <source>
        <dbReference type="Proteomes" id="UP000316714"/>
    </source>
</evidence>
<dbReference type="SUPFAM" id="SSF55785">
    <property type="entry name" value="PYP-like sensor domain (PAS domain)"/>
    <property type="match status" value="2"/>
</dbReference>
<dbReference type="InterPro" id="IPR013655">
    <property type="entry name" value="PAS_fold_3"/>
</dbReference>
<dbReference type="Gene3D" id="1.10.287.950">
    <property type="entry name" value="Methyl-accepting chemotaxis protein"/>
    <property type="match status" value="1"/>
</dbReference>
<comment type="caution">
    <text evidence="4">The sequence shown here is derived from an EMBL/GenBank/DDBJ whole genome shotgun (WGS) entry which is preliminary data.</text>
</comment>
<gene>
    <name evidence="4" type="primary">bdlA_3</name>
    <name evidence="4" type="ORF">KOR34_39710</name>
</gene>
<keyword evidence="1" id="KW-0807">Transducer</keyword>
<evidence type="ECO:0000313" key="4">
    <source>
        <dbReference type="EMBL" id="TWT32209.1"/>
    </source>
</evidence>
<dbReference type="CDD" id="cd00130">
    <property type="entry name" value="PAS"/>
    <property type="match status" value="2"/>
</dbReference>
<organism evidence="4 5">
    <name type="scientific">Posidoniimonas corsicana</name>
    <dbReference type="NCBI Taxonomy" id="1938618"/>
    <lineage>
        <taxon>Bacteria</taxon>
        <taxon>Pseudomonadati</taxon>
        <taxon>Planctomycetota</taxon>
        <taxon>Planctomycetia</taxon>
        <taxon>Pirellulales</taxon>
        <taxon>Lacipirellulaceae</taxon>
        <taxon>Posidoniimonas</taxon>
    </lineage>
</organism>
<evidence type="ECO:0000256" key="1">
    <source>
        <dbReference type="PROSITE-ProRule" id="PRU00284"/>
    </source>
</evidence>
<keyword evidence="5" id="KW-1185">Reference proteome</keyword>
<dbReference type="InterPro" id="IPR050903">
    <property type="entry name" value="Bact_Chemotaxis_MeTrfase"/>
</dbReference>
<dbReference type="InterPro" id="IPR035965">
    <property type="entry name" value="PAS-like_dom_sf"/>
</dbReference>
<dbReference type="Pfam" id="PF08448">
    <property type="entry name" value="PAS_4"/>
    <property type="match status" value="1"/>
</dbReference>
<dbReference type="SMART" id="SM00086">
    <property type="entry name" value="PAC"/>
    <property type="match status" value="2"/>
</dbReference>
<reference evidence="4 5" key="1">
    <citation type="submission" date="2019-02" db="EMBL/GenBank/DDBJ databases">
        <title>Deep-cultivation of Planctomycetes and their phenomic and genomic characterization uncovers novel biology.</title>
        <authorList>
            <person name="Wiegand S."/>
            <person name="Jogler M."/>
            <person name="Boedeker C."/>
            <person name="Pinto D."/>
            <person name="Vollmers J."/>
            <person name="Rivas-Marin E."/>
            <person name="Kohn T."/>
            <person name="Peeters S.H."/>
            <person name="Heuer A."/>
            <person name="Rast P."/>
            <person name="Oberbeckmann S."/>
            <person name="Bunk B."/>
            <person name="Jeske O."/>
            <person name="Meyerdierks A."/>
            <person name="Storesund J.E."/>
            <person name="Kallscheuer N."/>
            <person name="Luecker S."/>
            <person name="Lage O.M."/>
            <person name="Pohl T."/>
            <person name="Merkel B.J."/>
            <person name="Hornburger P."/>
            <person name="Mueller R.-W."/>
            <person name="Bruemmer F."/>
            <person name="Labrenz M."/>
            <person name="Spormann A.M."/>
            <person name="Op Den Camp H."/>
            <person name="Overmann J."/>
            <person name="Amann R."/>
            <person name="Jetten M.S.M."/>
            <person name="Mascher T."/>
            <person name="Medema M.H."/>
            <person name="Devos D.P."/>
            <person name="Kaster A.-K."/>
            <person name="Ovreas L."/>
            <person name="Rohde M."/>
            <person name="Galperin M.Y."/>
            <person name="Jogler C."/>
        </authorList>
    </citation>
    <scope>NUCLEOTIDE SEQUENCE [LARGE SCALE GENOMIC DNA]</scope>
    <source>
        <strain evidence="4 5">KOR34</strain>
    </source>
</reference>
<dbReference type="InterPro" id="IPR013656">
    <property type="entry name" value="PAS_4"/>
</dbReference>
<dbReference type="GO" id="GO:0016020">
    <property type="term" value="C:membrane"/>
    <property type="evidence" value="ECO:0007669"/>
    <property type="project" value="InterPro"/>
</dbReference>
<sequence>MSFGLLTTNPSHTESQVVANGAQATIDAFSRSQAIIEFEPDGSILTANDNFLAVLGFSLSEIQGHHHRMFVDPAEAESDGYRQFWRDLANGKSVAGEFKRYAKDGSEVWISASYNPVLDDQGQVTKVVKIASDITETKRSALDQLAVLDALGRSQACIEFTPDGTILKANDNFLAALGYRLEEIRGNHHRMFCDPVYAQSPEYADFWRDLASGKTSAGRYPRVTQDGRTIWIQASYNPVLNCSGEVVKVVKFAADITREVEAEIRTKQDAADVGRSLASSSTEMAATIEEISKSVSRTASLATETEGHVKDSSAAAQMLQESSKAIDKVVGVIQELADQTNLLALNATIEAARAGESGRSFSVVANEVKELARETGAATQSIEKSVEEMRQRIDQVTLSTRQITDSIAEVRGNTNTVAAAIEEQSITMGELSRTAESLVKLSSNPDA</sequence>
<dbReference type="Pfam" id="PF08447">
    <property type="entry name" value="PAS_3"/>
    <property type="match status" value="1"/>
</dbReference>
<dbReference type="AlphaFoldDB" id="A0A5C5V2P0"/>
<dbReference type="EMBL" id="SIHJ01000003">
    <property type="protein sequence ID" value="TWT32209.1"/>
    <property type="molecule type" value="Genomic_DNA"/>
</dbReference>